<feature type="transmembrane region" description="Helical" evidence="1">
    <location>
        <begin position="138"/>
        <end position="159"/>
    </location>
</feature>
<dbReference type="InterPro" id="IPR010249">
    <property type="entry name" value="BchJ"/>
</dbReference>
<dbReference type="SMART" id="SM00989">
    <property type="entry name" value="V4R"/>
    <property type="match status" value="1"/>
</dbReference>
<dbReference type="Proteomes" id="UP000321567">
    <property type="component" value="Unassembled WGS sequence"/>
</dbReference>
<evidence type="ECO:0000259" key="2">
    <source>
        <dbReference type="SMART" id="SM00989"/>
    </source>
</evidence>
<keyword evidence="4" id="KW-1185">Reference proteome</keyword>
<reference evidence="3 4" key="1">
    <citation type="submission" date="2019-07" db="EMBL/GenBank/DDBJ databases">
        <title>Whole genome shotgun sequence of Rhodospirillum oryzae NBRC 107573.</title>
        <authorList>
            <person name="Hosoyama A."/>
            <person name="Uohara A."/>
            <person name="Ohji S."/>
            <person name="Ichikawa N."/>
        </authorList>
    </citation>
    <scope>NUCLEOTIDE SEQUENCE [LARGE SCALE GENOMIC DNA]</scope>
    <source>
        <strain evidence="3 4">NBRC 107573</strain>
    </source>
</reference>
<keyword evidence="1" id="KW-0472">Membrane</keyword>
<dbReference type="Pfam" id="PF02830">
    <property type="entry name" value="V4R"/>
    <property type="match status" value="1"/>
</dbReference>
<evidence type="ECO:0000313" key="4">
    <source>
        <dbReference type="Proteomes" id="UP000321567"/>
    </source>
</evidence>
<sequence length="481" mass="53339">MSFSDFAVPIAYVLFVWWFSTGAIMYLDGLPRRTYVWTFALATALLISAFAGISHTAAVVSVGAAYSSFTCGLVAWGWIEMMFLFGYITGPRRTPCPDGCVGWQRFRLATLTILYHELAIVGTAAILIILSWDKPNKVGLWTFVILWGMRLSAKLNVFLGARNLSEDFLPLHLDYLKTYFRKRPINLLFPISVTASTMVFTVLTLKISDPALSRPEAIEVTFLATLTGLAVLEHWFLVLPLPAETLWKWGLLSRRIQEPGGGYVEIWAGDSKEDRHGMTDKDTNASPGTGARIGPNAVIQVVRALRELGGPGDMERVFAAADLGRYLQELPEHMIPETEVIALHRALRDQLTPELCQRVSRRAGETTAEYLLANRIPKPIAALLKRLPAGMAAKSLLTAISRHAWTFAGSGQFSWETGHPVQVRIVNSPLCRGVQADHPLCDYYAATFEGLFRVLVHRKSKVVETSCGAMGHPACVFEITW</sequence>
<dbReference type="AlphaFoldDB" id="A0A512H502"/>
<dbReference type="InterPro" id="IPR024096">
    <property type="entry name" value="NO_sig/Golgi_transp_ligand-bd"/>
</dbReference>
<feature type="transmembrane region" description="Helical" evidence="1">
    <location>
        <begin position="187"/>
        <end position="208"/>
    </location>
</feature>
<dbReference type="OrthoDB" id="152369at2"/>
<comment type="caution">
    <text evidence="3">The sequence shown here is derived from an EMBL/GenBank/DDBJ whole genome shotgun (WGS) entry which is preliminary data.</text>
</comment>
<dbReference type="NCBIfam" id="TIGR02019">
    <property type="entry name" value="BchJ"/>
    <property type="match status" value="1"/>
</dbReference>
<dbReference type="RefSeq" id="WP_147162574.1">
    <property type="nucleotide sequence ID" value="NZ_BJZO01000011.1"/>
</dbReference>
<dbReference type="NCBIfam" id="TIGR03055">
    <property type="entry name" value="photo_alph_chp2"/>
    <property type="match status" value="1"/>
</dbReference>
<dbReference type="Pfam" id="PF12291">
    <property type="entry name" value="DUF3623"/>
    <property type="match status" value="1"/>
</dbReference>
<feature type="transmembrane region" description="Helical" evidence="1">
    <location>
        <begin position="65"/>
        <end position="88"/>
    </location>
</feature>
<keyword evidence="1" id="KW-1133">Transmembrane helix</keyword>
<dbReference type="Gene3D" id="3.30.1380.20">
    <property type="entry name" value="Trafficking protein particle complex subunit 3"/>
    <property type="match status" value="1"/>
</dbReference>
<dbReference type="SUPFAM" id="SSF111126">
    <property type="entry name" value="Ligand-binding domain in the NO signalling and Golgi transport"/>
    <property type="match status" value="1"/>
</dbReference>
<dbReference type="PANTHER" id="PTHR35090">
    <property type="entry name" value="DNA-DIRECTED RNA POLYMERASE SUBUNIT I"/>
    <property type="match status" value="1"/>
</dbReference>
<dbReference type="GO" id="GO:0030494">
    <property type="term" value="P:bacteriochlorophyll biosynthetic process"/>
    <property type="evidence" value="ECO:0007669"/>
    <property type="project" value="InterPro"/>
</dbReference>
<evidence type="ECO:0000313" key="3">
    <source>
        <dbReference type="EMBL" id="GEO80517.1"/>
    </source>
</evidence>
<dbReference type="InterPro" id="IPR004096">
    <property type="entry name" value="V4R"/>
</dbReference>
<feature type="transmembrane region" description="Helical" evidence="1">
    <location>
        <begin position="220"/>
        <end position="239"/>
    </location>
</feature>
<accession>A0A512H502</accession>
<feature type="transmembrane region" description="Helical" evidence="1">
    <location>
        <begin position="108"/>
        <end position="132"/>
    </location>
</feature>
<feature type="domain" description="4-vinyl reductase 4VR" evidence="2">
    <location>
        <begin position="420"/>
        <end position="481"/>
    </location>
</feature>
<feature type="transmembrane region" description="Helical" evidence="1">
    <location>
        <begin position="6"/>
        <end position="27"/>
    </location>
</feature>
<protein>
    <recommendedName>
        <fullName evidence="2">4-vinyl reductase 4VR domain-containing protein</fullName>
    </recommendedName>
</protein>
<keyword evidence="1" id="KW-0812">Transmembrane</keyword>
<dbReference type="InterPro" id="IPR017496">
    <property type="entry name" value="Photo_alph_chp2"/>
</dbReference>
<name>A0A512H502_9PROT</name>
<dbReference type="EMBL" id="BJZO01000011">
    <property type="protein sequence ID" value="GEO80517.1"/>
    <property type="molecule type" value="Genomic_DNA"/>
</dbReference>
<gene>
    <name evidence="3" type="ORF">ROR02_06480</name>
</gene>
<organism evidence="3 4">
    <name type="scientific">Pararhodospirillum oryzae</name>
    <dbReference type="NCBI Taxonomy" id="478448"/>
    <lineage>
        <taxon>Bacteria</taxon>
        <taxon>Pseudomonadati</taxon>
        <taxon>Pseudomonadota</taxon>
        <taxon>Alphaproteobacteria</taxon>
        <taxon>Rhodospirillales</taxon>
        <taxon>Rhodospirillaceae</taxon>
        <taxon>Pararhodospirillum</taxon>
    </lineage>
</organism>
<evidence type="ECO:0000256" key="1">
    <source>
        <dbReference type="SAM" id="Phobius"/>
    </source>
</evidence>
<dbReference type="GO" id="GO:0015979">
    <property type="term" value="P:photosynthesis"/>
    <property type="evidence" value="ECO:0007669"/>
    <property type="project" value="InterPro"/>
</dbReference>
<dbReference type="PANTHER" id="PTHR35090:SF1">
    <property type="entry name" value="SLR0144 PROTEIN"/>
    <property type="match status" value="1"/>
</dbReference>
<proteinExistence type="predicted"/>
<feature type="transmembrane region" description="Helical" evidence="1">
    <location>
        <begin position="34"/>
        <end position="53"/>
    </location>
</feature>